<organism evidence="1">
    <name type="scientific">uncultured Caudovirales phage</name>
    <dbReference type="NCBI Taxonomy" id="2100421"/>
    <lineage>
        <taxon>Viruses</taxon>
        <taxon>Duplodnaviria</taxon>
        <taxon>Heunggongvirae</taxon>
        <taxon>Uroviricota</taxon>
        <taxon>Caudoviricetes</taxon>
        <taxon>Peduoviridae</taxon>
        <taxon>Maltschvirus</taxon>
        <taxon>Maltschvirus maltsch</taxon>
    </lineage>
</organism>
<gene>
    <name evidence="1" type="ORF">UFOVP115_19</name>
</gene>
<evidence type="ECO:0000313" key="1">
    <source>
        <dbReference type="EMBL" id="CAB4129453.1"/>
    </source>
</evidence>
<reference evidence="1" key="1">
    <citation type="submission" date="2020-04" db="EMBL/GenBank/DDBJ databases">
        <authorList>
            <person name="Chiriac C."/>
            <person name="Salcher M."/>
            <person name="Ghai R."/>
            <person name="Kavagutti S V."/>
        </authorList>
    </citation>
    <scope>NUCLEOTIDE SEQUENCE</scope>
</reference>
<sequence>MSFILSEDKALKTLLNGITVTDEKNSNRAVGVWYAYPDVEERAQSFPFITIELIDFQPAAYRQHSGLYVDNDLQGTIAPSGSDAYTYEIPTTWDLVYQITTYARHPRHDRAIMAHLLNKVFISKRGYLPVPNDLGTETSYRHLTLDEFVKRDTIEDNRRLYRNVFTVTVTSEGTAATYSQSITAVSSVNINTKTIDDIPPGQQPL</sequence>
<proteinExistence type="predicted"/>
<dbReference type="EMBL" id="LR796236">
    <property type="protein sequence ID" value="CAB4129453.1"/>
    <property type="molecule type" value="Genomic_DNA"/>
</dbReference>
<name>A0A6J5L7V9_9CAUD</name>
<accession>A0A6J5L7V9</accession>
<protein>
    <submittedName>
        <fullName evidence="1">Uncharacterized protein</fullName>
    </submittedName>
</protein>